<proteinExistence type="predicted"/>
<dbReference type="PROSITE" id="PS52015">
    <property type="entry name" value="TONB_CTD"/>
    <property type="match status" value="1"/>
</dbReference>
<dbReference type="OrthoDB" id="9812355at2"/>
<dbReference type="Proteomes" id="UP000011910">
    <property type="component" value="Unassembled WGS sequence"/>
</dbReference>
<keyword evidence="3" id="KW-1185">Reference proteome</keyword>
<comment type="caution">
    <text evidence="2">The sequence shown here is derived from an EMBL/GenBank/DDBJ whole genome shotgun (WGS) entry which is preliminary data.</text>
</comment>
<dbReference type="EMBL" id="AODQ01000105">
    <property type="protein sequence ID" value="EMR01562.1"/>
    <property type="molecule type" value="Genomic_DNA"/>
</dbReference>
<dbReference type="GO" id="GO:0055085">
    <property type="term" value="P:transmembrane transport"/>
    <property type="evidence" value="ECO:0007669"/>
    <property type="project" value="InterPro"/>
</dbReference>
<dbReference type="AlphaFoldDB" id="M7N2N6"/>
<dbReference type="STRING" id="1279009.ADICEAN_03299"/>
<dbReference type="Gene3D" id="3.30.1150.10">
    <property type="match status" value="1"/>
</dbReference>
<reference evidence="2 3" key="1">
    <citation type="journal article" date="2013" name="Genome Announc.">
        <title>Draft Genome Sequence of Cesiribacter andamanensis Strain AMV16T, Isolated from a Soil Sample from a Mud Volcano in the Andaman Islands, India.</title>
        <authorList>
            <person name="Shivaji S."/>
            <person name="Ara S."/>
            <person name="Begum Z."/>
            <person name="Srinivas T.N."/>
            <person name="Singh A."/>
            <person name="Kumar Pinnaka A."/>
        </authorList>
    </citation>
    <scope>NUCLEOTIDE SEQUENCE [LARGE SCALE GENOMIC DNA]</scope>
    <source>
        <strain evidence="2 3">AMV16</strain>
    </source>
</reference>
<organism evidence="2 3">
    <name type="scientific">Cesiribacter andamanensis AMV16</name>
    <dbReference type="NCBI Taxonomy" id="1279009"/>
    <lineage>
        <taxon>Bacteria</taxon>
        <taxon>Pseudomonadati</taxon>
        <taxon>Bacteroidota</taxon>
        <taxon>Cytophagia</taxon>
        <taxon>Cytophagales</taxon>
        <taxon>Cesiribacteraceae</taxon>
        <taxon>Cesiribacter</taxon>
    </lineage>
</organism>
<dbReference type="SUPFAM" id="SSF74653">
    <property type="entry name" value="TolA/TonB C-terminal domain"/>
    <property type="match status" value="1"/>
</dbReference>
<protein>
    <submittedName>
        <fullName evidence="2">Gram-negative bacterial tonB protein</fullName>
    </submittedName>
</protein>
<feature type="domain" description="TonB C-terminal" evidence="1">
    <location>
        <begin position="49"/>
        <end position="140"/>
    </location>
</feature>
<dbReference type="eggNOG" id="COG0810">
    <property type="taxonomic scope" value="Bacteria"/>
</dbReference>
<evidence type="ECO:0000313" key="2">
    <source>
        <dbReference type="EMBL" id="EMR01562.1"/>
    </source>
</evidence>
<dbReference type="Pfam" id="PF03544">
    <property type="entry name" value="TonB_C"/>
    <property type="match status" value="1"/>
</dbReference>
<dbReference type="RefSeq" id="WP_009196682.1">
    <property type="nucleotide sequence ID" value="NZ_AODQ01000105.1"/>
</dbReference>
<name>M7N2N6_9BACT</name>
<gene>
    <name evidence="2" type="ORF">ADICEAN_03299</name>
</gene>
<dbReference type="InterPro" id="IPR037682">
    <property type="entry name" value="TonB_C"/>
</dbReference>
<evidence type="ECO:0000259" key="1">
    <source>
        <dbReference type="PROSITE" id="PS52015"/>
    </source>
</evidence>
<accession>M7N2N6</accession>
<evidence type="ECO:0000313" key="3">
    <source>
        <dbReference type="Proteomes" id="UP000011910"/>
    </source>
</evidence>
<sequence>MKSESKRIRKYIATGFFALYFVPAFGQQHLVGSNVCYNDPIDQEAEPIGGMRAFYKFIENGTFYPPAALFLRKEGTAYIYMIINEQGDVVSAQPIDGRELGWGLDDEAVRLVKLSKWKPARHQGNLIKQQKVVPIYFRLP</sequence>